<name>A0ABV4U9E7_9BACT</name>
<evidence type="ECO:0000313" key="6">
    <source>
        <dbReference type="Proteomes" id="UP001575105"/>
    </source>
</evidence>
<dbReference type="HAMAP" id="MF_00057">
    <property type="entry name" value="KdsB"/>
    <property type="match status" value="1"/>
</dbReference>
<dbReference type="GO" id="GO:0008690">
    <property type="term" value="F:3-deoxy-manno-octulosonate cytidylyltransferase activity"/>
    <property type="evidence" value="ECO:0007669"/>
    <property type="project" value="UniProtKB-EC"/>
</dbReference>
<dbReference type="EC" id="2.7.7.38" evidence="4"/>
<dbReference type="NCBIfam" id="TIGR00466">
    <property type="entry name" value="kdsB"/>
    <property type="match status" value="1"/>
</dbReference>
<comment type="subcellular location">
    <subcellularLocation>
        <location evidence="4">Cytoplasm</location>
    </subcellularLocation>
</comment>
<comment type="similarity">
    <text evidence="4">Belongs to the KdsB family.</text>
</comment>
<organism evidence="5 6">
    <name type="scientific">Natronomicrosphaera hydrolytica</name>
    <dbReference type="NCBI Taxonomy" id="3242702"/>
    <lineage>
        <taxon>Bacteria</taxon>
        <taxon>Pseudomonadati</taxon>
        <taxon>Planctomycetota</taxon>
        <taxon>Phycisphaerae</taxon>
        <taxon>Phycisphaerales</taxon>
        <taxon>Phycisphaeraceae</taxon>
        <taxon>Natronomicrosphaera</taxon>
    </lineage>
</organism>
<dbReference type="PANTHER" id="PTHR42866">
    <property type="entry name" value="3-DEOXY-MANNO-OCTULOSONATE CYTIDYLYLTRANSFERASE"/>
    <property type="match status" value="1"/>
</dbReference>
<comment type="function">
    <text evidence="4">Activates KDO (a required 8-carbon sugar) for incorporation into bacterial lipopolysaccharide in Gram-negative bacteria.</text>
</comment>
<proteinExistence type="inferred from homology"/>
<dbReference type="NCBIfam" id="NF003950">
    <property type="entry name" value="PRK05450.1-3"/>
    <property type="match status" value="1"/>
</dbReference>
<keyword evidence="4" id="KW-0963">Cytoplasm</keyword>
<evidence type="ECO:0000256" key="4">
    <source>
        <dbReference type="HAMAP-Rule" id="MF_00057"/>
    </source>
</evidence>
<dbReference type="CDD" id="cd02517">
    <property type="entry name" value="CMP-KDO-Synthetase"/>
    <property type="match status" value="1"/>
</dbReference>
<keyword evidence="3 4" id="KW-0448">Lipopolysaccharide biosynthesis</keyword>
<dbReference type="Proteomes" id="UP001575105">
    <property type="component" value="Unassembled WGS sequence"/>
</dbReference>
<dbReference type="NCBIfam" id="NF003952">
    <property type="entry name" value="PRK05450.1-5"/>
    <property type="match status" value="1"/>
</dbReference>
<comment type="catalytic activity">
    <reaction evidence="4">
        <text>3-deoxy-alpha-D-manno-oct-2-ulosonate + CTP = CMP-3-deoxy-beta-D-manno-octulosonate + diphosphate</text>
        <dbReference type="Rhea" id="RHEA:23448"/>
        <dbReference type="ChEBI" id="CHEBI:33019"/>
        <dbReference type="ChEBI" id="CHEBI:37563"/>
        <dbReference type="ChEBI" id="CHEBI:85986"/>
        <dbReference type="ChEBI" id="CHEBI:85987"/>
        <dbReference type="EC" id="2.7.7.38"/>
    </reaction>
</comment>
<comment type="pathway">
    <text evidence="4">Nucleotide-sugar biosynthesis; CMP-3-deoxy-D-manno-octulosonate biosynthesis; CMP-3-deoxy-D-manno-octulosonate from 3-deoxy-D-manno-octulosonate and CTP: step 1/1.</text>
</comment>
<dbReference type="EMBL" id="JBGUBD010000017">
    <property type="protein sequence ID" value="MFA9480229.1"/>
    <property type="molecule type" value="Genomic_DNA"/>
</dbReference>
<reference evidence="5 6" key="1">
    <citation type="submission" date="2024-08" db="EMBL/GenBank/DDBJ databases">
        <title>Whole-genome sequencing of halo(alkali)philic microorganisms from hypersaline lakes.</title>
        <authorList>
            <person name="Sorokin D.Y."/>
            <person name="Merkel A.Y."/>
            <person name="Messina E."/>
            <person name="Yakimov M."/>
        </authorList>
    </citation>
    <scope>NUCLEOTIDE SEQUENCE [LARGE SCALE GENOMIC DNA]</scope>
    <source>
        <strain evidence="5 6">AB-hyl4</strain>
    </source>
</reference>
<dbReference type="RefSeq" id="WP_425347153.1">
    <property type="nucleotide sequence ID" value="NZ_JBGUBD010000017.1"/>
</dbReference>
<accession>A0ABV4U9E7</accession>
<evidence type="ECO:0000256" key="3">
    <source>
        <dbReference type="ARBA" id="ARBA00022985"/>
    </source>
</evidence>
<dbReference type="InterPro" id="IPR029044">
    <property type="entry name" value="Nucleotide-diphossugar_trans"/>
</dbReference>
<comment type="caution">
    <text evidence="5">The sequence shown here is derived from an EMBL/GenBank/DDBJ whole genome shotgun (WGS) entry which is preliminary data.</text>
</comment>
<evidence type="ECO:0000313" key="5">
    <source>
        <dbReference type="EMBL" id="MFA9480229.1"/>
    </source>
</evidence>
<dbReference type="InterPro" id="IPR003329">
    <property type="entry name" value="Cytidylyl_trans"/>
</dbReference>
<keyword evidence="2 4" id="KW-0548">Nucleotidyltransferase</keyword>
<evidence type="ECO:0000256" key="2">
    <source>
        <dbReference type="ARBA" id="ARBA00022695"/>
    </source>
</evidence>
<dbReference type="NCBIfam" id="NF009905">
    <property type="entry name" value="PRK13368.1"/>
    <property type="match status" value="1"/>
</dbReference>
<keyword evidence="6" id="KW-1185">Reference proteome</keyword>
<sequence>MTDKSEIRNPKSEIPLSAIALIPARYASTRLPGKPLLDRTGKPMIQHVVERVREAKHVSRVAVATDDQRIYDAVLAFGGEAVMTRADHPNGTSRLAEAADALLGPTPEGARHTPDAPLIVNVQGDEPEIEASVIDQLIQGLANDPDAPMATLASPFAPDEDPANPNIVKVVVAATGRALYFSRALIPHDRDNTREHAPLKHPGLYVYRRWFLDQYVQLAPTPLEETEKLEQLRALEHGHAIAIVRTHVHHTGIDTPEQYDAFVGRVRQSTM</sequence>
<dbReference type="InterPro" id="IPR004528">
    <property type="entry name" value="KdsB"/>
</dbReference>
<gene>
    <name evidence="4 5" type="primary">kdsB</name>
    <name evidence="5" type="ORF">ACERK3_18305</name>
</gene>
<dbReference type="PANTHER" id="PTHR42866:SF2">
    <property type="entry name" value="3-DEOXY-MANNO-OCTULOSONATE CYTIDYLYLTRANSFERASE, MITOCHONDRIAL"/>
    <property type="match status" value="1"/>
</dbReference>
<dbReference type="SUPFAM" id="SSF53448">
    <property type="entry name" value="Nucleotide-diphospho-sugar transferases"/>
    <property type="match status" value="1"/>
</dbReference>
<keyword evidence="1 4" id="KW-0808">Transferase</keyword>
<dbReference type="Pfam" id="PF02348">
    <property type="entry name" value="CTP_transf_3"/>
    <property type="match status" value="1"/>
</dbReference>
<evidence type="ECO:0000256" key="1">
    <source>
        <dbReference type="ARBA" id="ARBA00022679"/>
    </source>
</evidence>
<dbReference type="Gene3D" id="3.90.550.10">
    <property type="entry name" value="Spore Coat Polysaccharide Biosynthesis Protein SpsA, Chain A"/>
    <property type="match status" value="1"/>
</dbReference>
<protein>
    <recommendedName>
        <fullName evidence="4">3-deoxy-manno-octulosonate cytidylyltransferase</fullName>
        <ecNumber evidence="4">2.7.7.38</ecNumber>
    </recommendedName>
    <alternativeName>
        <fullName evidence="4">CMP-2-keto-3-deoxyoctulosonic acid synthase</fullName>
        <shortName evidence="4">CKS</shortName>
        <shortName evidence="4">CMP-KDO synthase</shortName>
    </alternativeName>
</protein>